<feature type="domain" description="Aminotransferase class V" evidence="2">
    <location>
        <begin position="85"/>
        <end position="371"/>
    </location>
</feature>
<dbReference type="InterPro" id="IPR015424">
    <property type="entry name" value="PyrdxlP-dep_Trfase"/>
</dbReference>
<dbReference type="Gene3D" id="3.40.640.10">
    <property type="entry name" value="Type I PLP-dependent aspartate aminotransferase-like (Major domain)"/>
    <property type="match status" value="1"/>
</dbReference>
<dbReference type="PANTHER" id="PTHR43092">
    <property type="entry name" value="L-CYSTEINE DESULFHYDRASE"/>
    <property type="match status" value="1"/>
</dbReference>
<dbReference type="Pfam" id="PF00266">
    <property type="entry name" value="Aminotran_5"/>
    <property type="match status" value="1"/>
</dbReference>
<dbReference type="PANTHER" id="PTHR43092:SF2">
    <property type="entry name" value="HERCYNYLCYSTEINE SULFOXIDE LYASE"/>
    <property type="match status" value="1"/>
</dbReference>
<protein>
    <recommendedName>
        <fullName evidence="2">Aminotransferase class V domain-containing protein</fullName>
    </recommendedName>
</protein>
<dbReference type="HOGENOM" id="CLU_003433_3_0_1"/>
<accession>A0A0C3AHC8</accession>
<reference evidence="4" key="2">
    <citation type="submission" date="2015-01" db="EMBL/GenBank/DDBJ databases">
        <title>Evolutionary Origins and Diversification of the Mycorrhizal Mutualists.</title>
        <authorList>
            <consortium name="DOE Joint Genome Institute"/>
            <consortium name="Mycorrhizal Genomics Consortium"/>
            <person name="Kohler A."/>
            <person name="Kuo A."/>
            <person name="Nagy L.G."/>
            <person name="Floudas D."/>
            <person name="Copeland A."/>
            <person name="Barry K.W."/>
            <person name="Cichocki N."/>
            <person name="Veneault-Fourrey C."/>
            <person name="LaButti K."/>
            <person name="Lindquist E.A."/>
            <person name="Lipzen A."/>
            <person name="Lundell T."/>
            <person name="Morin E."/>
            <person name="Murat C."/>
            <person name="Riley R."/>
            <person name="Ohm R."/>
            <person name="Sun H."/>
            <person name="Tunlid A."/>
            <person name="Henrissat B."/>
            <person name="Grigoriev I.V."/>
            <person name="Hibbett D.S."/>
            <person name="Martin F."/>
        </authorList>
    </citation>
    <scope>NUCLEOTIDE SEQUENCE [LARGE SCALE GENOMIC DNA]</scope>
    <source>
        <strain evidence="4">Foug A</strain>
    </source>
</reference>
<evidence type="ECO:0000313" key="3">
    <source>
        <dbReference type="EMBL" id="KIM64327.1"/>
    </source>
</evidence>
<gene>
    <name evidence="3" type="ORF">SCLCIDRAFT_1213428</name>
</gene>
<keyword evidence="4" id="KW-1185">Reference proteome</keyword>
<sequence length="447" mass="50531">MTPRVPATALVPIPAPFSIEELYKNPPLAFGHEMHKLFGFDPEYVNLNHGSYGSLPLPVRAACDMWTTEAEANPDKFMRLVFRPHITRVRQRVAKLIGANADECVMVANTSSGISTVLRNFTFNASDVLIGANTTYPAVLSALKYLSDIPSHPTVSIFTIQFPTTHEAILETFREYIRKVKEEHNDPGQTRKFVAVIDTIVSLPAVLLPWKAMVTICRDAGVYTVLDAAHSIGQEPDINLSEVQPDFWVSNCHKWLYAKRGCAVLYVPERNQHFIRSPFPTPDNYHSPQDKDYNSPEEFIKLFEWTGTIDHVPHMSVNAALDFREWLGGEHRINDYTRKLAMEGGKHLARRLGTELLDPEGHMTLSMVNVELPLPGKIPNTGDISTLIRDTLLLKWNTSAFCFRHNEKWWVRCSAQIFNEISDFDFLADALIDACAKVKEHYIGQAN</sequence>
<dbReference type="InterPro" id="IPR015421">
    <property type="entry name" value="PyrdxlP-dep_Trfase_major"/>
</dbReference>
<dbReference type="Proteomes" id="UP000053989">
    <property type="component" value="Unassembled WGS sequence"/>
</dbReference>
<evidence type="ECO:0000313" key="4">
    <source>
        <dbReference type="Proteomes" id="UP000053989"/>
    </source>
</evidence>
<dbReference type="FunCoup" id="A0A0C3AHC8">
    <property type="interactions" value="17"/>
</dbReference>
<dbReference type="OrthoDB" id="5978656at2759"/>
<dbReference type="STRING" id="1036808.A0A0C3AHC8"/>
<name>A0A0C3AHC8_9AGAM</name>
<dbReference type="AlphaFoldDB" id="A0A0C3AHC8"/>
<dbReference type="InParanoid" id="A0A0C3AHC8"/>
<keyword evidence="1" id="KW-0663">Pyridoxal phosphate</keyword>
<dbReference type="SUPFAM" id="SSF53383">
    <property type="entry name" value="PLP-dependent transferases"/>
    <property type="match status" value="1"/>
</dbReference>
<dbReference type="InterPro" id="IPR015422">
    <property type="entry name" value="PyrdxlP-dep_Trfase_small"/>
</dbReference>
<dbReference type="InterPro" id="IPR000192">
    <property type="entry name" value="Aminotrans_V_dom"/>
</dbReference>
<organism evidence="3 4">
    <name type="scientific">Scleroderma citrinum Foug A</name>
    <dbReference type="NCBI Taxonomy" id="1036808"/>
    <lineage>
        <taxon>Eukaryota</taxon>
        <taxon>Fungi</taxon>
        <taxon>Dikarya</taxon>
        <taxon>Basidiomycota</taxon>
        <taxon>Agaricomycotina</taxon>
        <taxon>Agaricomycetes</taxon>
        <taxon>Agaricomycetidae</taxon>
        <taxon>Boletales</taxon>
        <taxon>Sclerodermatineae</taxon>
        <taxon>Sclerodermataceae</taxon>
        <taxon>Scleroderma</taxon>
    </lineage>
</organism>
<dbReference type="Gene3D" id="3.90.1150.10">
    <property type="entry name" value="Aspartate Aminotransferase, domain 1"/>
    <property type="match status" value="1"/>
</dbReference>
<proteinExistence type="predicted"/>
<evidence type="ECO:0000259" key="2">
    <source>
        <dbReference type="Pfam" id="PF00266"/>
    </source>
</evidence>
<evidence type="ECO:0000256" key="1">
    <source>
        <dbReference type="ARBA" id="ARBA00022898"/>
    </source>
</evidence>
<dbReference type="EMBL" id="KN822029">
    <property type="protein sequence ID" value="KIM64327.1"/>
    <property type="molecule type" value="Genomic_DNA"/>
</dbReference>
<reference evidence="3 4" key="1">
    <citation type="submission" date="2014-04" db="EMBL/GenBank/DDBJ databases">
        <authorList>
            <consortium name="DOE Joint Genome Institute"/>
            <person name="Kuo A."/>
            <person name="Kohler A."/>
            <person name="Nagy L.G."/>
            <person name="Floudas D."/>
            <person name="Copeland A."/>
            <person name="Barry K.W."/>
            <person name="Cichocki N."/>
            <person name="Veneault-Fourrey C."/>
            <person name="LaButti K."/>
            <person name="Lindquist E.A."/>
            <person name="Lipzen A."/>
            <person name="Lundell T."/>
            <person name="Morin E."/>
            <person name="Murat C."/>
            <person name="Sun H."/>
            <person name="Tunlid A."/>
            <person name="Henrissat B."/>
            <person name="Grigoriev I.V."/>
            <person name="Hibbett D.S."/>
            <person name="Martin F."/>
            <person name="Nordberg H.P."/>
            <person name="Cantor M.N."/>
            <person name="Hua S.X."/>
        </authorList>
    </citation>
    <scope>NUCLEOTIDE SEQUENCE [LARGE SCALE GENOMIC DNA]</scope>
    <source>
        <strain evidence="3 4">Foug A</strain>
    </source>
</reference>